<proteinExistence type="predicted"/>
<keyword evidence="6" id="KW-1185">Reference proteome</keyword>
<dbReference type="Pfam" id="PF02518">
    <property type="entry name" value="HATPase_c"/>
    <property type="match status" value="1"/>
</dbReference>
<dbReference type="GO" id="GO:0000160">
    <property type="term" value="P:phosphorelay signal transduction system"/>
    <property type="evidence" value="ECO:0007669"/>
    <property type="project" value="InterPro"/>
</dbReference>
<evidence type="ECO:0000313" key="6">
    <source>
        <dbReference type="Proteomes" id="UP000008983"/>
    </source>
</evidence>
<dbReference type="InterPro" id="IPR050956">
    <property type="entry name" value="2C_system_His_kinase"/>
</dbReference>
<dbReference type="PRINTS" id="PR00344">
    <property type="entry name" value="BCTRLSENSOR"/>
</dbReference>
<dbReference type="SUPFAM" id="SSF55874">
    <property type="entry name" value="ATPase domain of HSP90 chaperone/DNA topoisomerase II/histidine kinase"/>
    <property type="match status" value="1"/>
</dbReference>
<evidence type="ECO:0008006" key="7">
    <source>
        <dbReference type="Google" id="ProtNLM"/>
    </source>
</evidence>
<dbReference type="eggNOG" id="KOG0519">
    <property type="taxonomic scope" value="Eukaryota"/>
</dbReference>
<dbReference type="OMA" id="MITEICD"/>
<dbReference type="STRING" id="857967.G0R4P0"/>
<reference evidence="5 6" key="1">
    <citation type="submission" date="2011-07" db="EMBL/GenBank/DDBJ databases">
        <authorList>
            <person name="Coyne R."/>
            <person name="Brami D."/>
            <person name="Johnson J."/>
            <person name="Hostetler J."/>
            <person name="Hannick L."/>
            <person name="Clark T."/>
            <person name="Cassidy-Hanley D."/>
            <person name="Inman J."/>
        </authorList>
    </citation>
    <scope>NUCLEOTIDE SEQUENCE [LARGE SCALE GENOMIC DNA]</scope>
    <source>
        <strain evidence="5 6">G5</strain>
    </source>
</reference>
<dbReference type="GeneID" id="14903636"/>
<dbReference type="CDD" id="cd17546">
    <property type="entry name" value="REC_hyHK_CKI1_RcsC-like"/>
    <property type="match status" value="1"/>
</dbReference>
<feature type="modified residue" description="4-aspartylphosphate" evidence="2">
    <location>
        <position position="232"/>
    </location>
</feature>
<dbReference type="InterPro" id="IPR003594">
    <property type="entry name" value="HATPase_dom"/>
</dbReference>
<dbReference type="Proteomes" id="UP000008983">
    <property type="component" value="Unassembled WGS sequence"/>
</dbReference>
<dbReference type="PROSITE" id="PS50110">
    <property type="entry name" value="RESPONSE_REGULATORY"/>
    <property type="match status" value="1"/>
</dbReference>
<dbReference type="AlphaFoldDB" id="G0R4P0"/>
<dbReference type="InterPro" id="IPR004358">
    <property type="entry name" value="Sig_transdc_His_kin-like_C"/>
</dbReference>
<protein>
    <recommendedName>
        <fullName evidence="7">Histidine kinase</fullName>
    </recommendedName>
</protein>
<dbReference type="InterPro" id="IPR005467">
    <property type="entry name" value="His_kinase_dom"/>
</dbReference>
<accession>G0R4P0</accession>
<dbReference type="GO" id="GO:0016772">
    <property type="term" value="F:transferase activity, transferring phosphorus-containing groups"/>
    <property type="evidence" value="ECO:0007669"/>
    <property type="project" value="InterPro"/>
</dbReference>
<sequence>MEFDDNLPRFICSDALRIRQIIINLIGNAIKFTKQGQILTHVSIYENKNENEHNNMIQIKVKDTGIGIDQTQQSNLFKAFSKLDDQENLNPLGVGLGLMISNELAKKLSEPYFQNTGLQISSQQNQGTEFKFLIMNHSQTFNINESQNRKNTQFQQLDIINEEIIKNTNCQCKKILIVDDTKFNIIALQSYLQMIFNISSEAADSYEQCFEKLQNNFCNLQNCVGFKIIFMDICMPEVDGIEITKRIRKNSKYQNIIIVGCSGYSPESQEYQNCQEAGMNDYLYKPIDKQQLKYLIQKYY</sequence>
<dbReference type="InterPro" id="IPR036890">
    <property type="entry name" value="HATPase_C_sf"/>
</dbReference>
<dbReference type="InterPro" id="IPR011006">
    <property type="entry name" value="CheY-like_superfamily"/>
</dbReference>
<dbReference type="PANTHER" id="PTHR43719">
    <property type="entry name" value="TWO-COMPONENT HISTIDINE KINASE"/>
    <property type="match status" value="1"/>
</dbReference>
<dbReference type="Gene3D" id="3.30.565.10">
    <property type="entry name" value="Histidine kinase-like ATPase, C-terminal domain"/>
    <property type="match status" value="1"/>
</dbReference>
<organism evidence="5 6">
    <name type="scientific">Ichthyophthirius multifiliis</name>
    <name type="common">White spot disease agent</name>
    <name type="synonym">Ich</name>
    <dbReference type="NCBI Taxonomy" id="5932"/>
    <lineage>
        <taxon>Eukaryota</taxon>
        <taxon>Sar</taxon>
        <taxon>Alveolata</taxon>
        <taxon>Ciliophora</taxon>
        <taxon>Intramacronucleata</taxon>
        <taxon>Oligohymenophorea</taxon>
        <taxon>Hymenostomatida</taxon>
        <taxon>Ophryoglenina</taxon>
        <taxon>Ichthyophthirius</taxon>
    </lineage>
</organism>
<dbReference type="EMBL" id="GL984353">
    <property type="protein sequence ID" value="EGR27546.1"/>
    <property type="molecule type" value="Genomic_DNA"/>
</dbReference>
<name>G0R4P0_ICHMU</name>
<dbReference type="InterPro" id="IPR001789">
    <property type="entry name" value="Sig_transdc_resp-reg_receiver"/>
</dbReference>
<evidence type="ECO:0000313" key="5">
    <source>
        <dbReference type="EMBL" id="EGR27546.1"/>
    </source>
</evidence>
<dbReference type="SUPFAM" id="SSF52172">
    <property type="entry name" value="CheY-like"/>
    <property type="match status" value="1"/>
</dbReference>
<dbReference type="InParanoid" id="G0R4P0"/>
<keyword evidence="1 2" id="KW-0597">Phosphoprotein</keyword>
<evidence type="ECO:0000259" key="4">
    <source>
        <dbReference type="PROSITE" id="PS50110"/>
    </source>
</evidence>
<dbReference type="PANTHER" id="PTHR43719:SF28">
    <property type="entry name" value="PEROXIDE STRESS-ACTIVATED HISTIDINE KINASE MAK1-RELATED"/>
    <property type="match status" value="1"/>
</dbReference>
<dbReference type="RefSeq" id="XP_004024998.1">
    <property type="nucleotide sequence ID" value="XM_004024949.1"/>
</dbReference>
<evidence type="ECO:0000256" key="1">
    <source>
        <dbReference type="ARBA" id="ARBA00022553"/>
    </source>
</evidence>
<gene>
    <name evidence="5" type="ORF">IMG5_194090</name>
</gene>
<evidence type="ECO:0000256" key="2">
    <source>
        <dbReference type="PROSITE-ProRule" id="PRU00169"/>
    </source>
</evidence>
<dbReference type="OrthoDB" id="298073at2759"/>
<dbReference type="Gene3D" id="3.40.50.2300">
    <property type="match status" value="1"/>
</dbReference>
<feature type="domain" description="Response regulatory" evidence="4">
    <location>
        <begin position="174"/>
        <end position="300"/>
    </location>
</feature>
<evidence type="ECO:0000259" key="3">
    <source>
        <dbReference type="PROSITE" id="PS50109"/>
    </source>
</evidence>
<dbReference type="SMART" id="SM00448">
    <property type="entry name" value="REC"/>
    <property type="match status" value="1"/>
</dbReference>
<dbReference type="PROSITE" id="PS50109">
    <property type="entry name" value="HIS_KIN"/>
    <property type="match status" value="1"/>
</dbReference>
<dbReference type="Pfam" id="PF00072">
    <property type="entry name" value="Response_reg"/>
    <property type="match status" value="1"/>
</dbReference>
<dbReference type="SMART" id="SM00387">
    <property type="entry name" value="HATPase_c"/>
    <property type="match status" value="1"/>
</dbReference>
<feature type="domain" description="Histidine kinase" evidence="3">
    <location>
        <begin position="1"/>
        <end position="138"/>
    </location>
</feature>